<evidence type="ECO:0000256" key="17">
    <source>
        <dbReference type="ARBA" id="ARBA00023075"/>
    </source>
</evidence>
<evidence type="ECO:0000256" key="10">
    <source>
        <dbReference type="ARBA" id="ARBA00022827"/>
    </source>
</evidence>
<evidence type="ECO:0000256" key="5">
    <source>
        <dbReference type="ARBA" id="ARBA00022448"/>
    </source>
</evidence>
<dbReference type="EMBL" id="JANEYF010004476">
    <property type="protein sequence ID" value="KAJ8931042.1"/>
    <property type="molecule type" value="Genomic_DNA"/>
</dbReference>
<dbReference type="GO" id="GO:0051539">
    <property type="term" value="F:4 iron, 4 sulfur cluster binding"/>
    <property type="evidence" value="ECO:0007669"/>
    <property type="project" value="UniProtKB-UniRule"/>
</dbReference>
<dbReference type="InterPro" id="IPR049398">
    <property type="entry name" value="ETF-QO/FixC_UQ-bd"/>
</dbReference>
<name>A0AAV8WXQ9_9CUCU</name>
<evidence type="ECO:0000256" key="15">
    <source>
        <dbReference type="ARBA" id="ARBA00023004"/>
    </source>
</evidence>
<evidence type="ECO:0000256" key="18">
    <source>
        <dbReference type="ARBA" id="ARBA00023128"/>
    </source>
</evidence>
<dbReference type="InterPro" id="IPR007859">
    <property type="entry name" value="ETF-QO/FixX_C"/>
</dbReference>
<dbReference type="InterPro" id="IPR036188">
    <property type="entry name" value="FAD/NAD-bd_sf"/>
</dbReference>
<keyword evidence="8 20" id="KW-0479">Metal-binding</keyword>
<dbReference type="GO" id="GO:0004174">
    <property type="term" value="F:electron-transferring-flavoprotein dehydrogenase activity"/>
    <property type="evidence" value="ECO:0007669"/>
    <property type="project" value="UniProtKB-UniRule"/>
</dbReference>
<dbReference type="InterPro" id="IPR040156">
    <property type="entry name" value="ETF-QO"/>
</dbReference>
<reference evidence="22" key="1">
    <citation type="journal article" date="2023" name="Insect Mol. Biol.">
        <title>Genome sequencing provides insights into the evolution of gene families encoding plant cell wall-degrading enzymes in longhorned beetles.</title>
        <authorList>
            <person name="Shin N.R."/>
            <person name="Okamura Y."/>
            <person name="Kirsch R."/>
            <person name="Pauchet Y."/>
        </authorList>
    </citation>
    <scope>NUCLEOTIDE SEQUENCE</scope>
    <source>
        <strain evidence="22">RBIC_L_NR</strain>
    </source>
</reference>
<keyword evidence="23" id="KW-1185">Reference proteome</keyword>
<evidence type="ECO:0000256" key="6">
    <source>
        <dbReference type="ARBA" id="ARBA00022553"/>
    </source>
</evidence>
<evidence type="ECO:0000256" key="9">
    <source>
        <dbReference type="ARBA" id="ARBA00022792"/>
    </source>
</evidence>
<dbReference type="Gene3D" id="3.50.50.60">
    <property type="entry name" value="FAD/NAD(P)-binding domain"/>
    <property type="match status" value="1"/>
</dbReference>
<protein>
    <recommendedName>
        <fullName evidence="20">Electron transfer flavoprotein-ubiquinone oxidoreductase</fullName>
        <shortName evidence="20">ETF-QO</shortName>
        <ecNumber evidence="20">1.5.5.1</ecNumber>
    </recommendedName>
</protein>
<keyword evidence="15 20" id="KW-0408">Iron</keyword>
<evidence type="ECO:0000313" key="22">
    <source>
        <dbReference type="EMBL" id="KAJ8931042.1"/>
    </source>
</evidence>
<feature type="domain" description="4Fe-4S ferredoxin-type" evidence="21">
    <location>
        <begin position="561"/>
        <end position="590"/>
    </location>
</feature>
<proteinExistence type="predicted"/>
<evidence type="ECO:0000256" key="8">
    <source>
        <dbReference type="ARBA" id="ARBA00022723"/>
    </source>
</evidence>
<keyword evidence="19" id="KW-0472">Membrane</keyword>
<evidence type="ECO:0000256" key="13">
    <source>
        <dbReference type="ARBA" id="ARBA00022990"/>
    </source>
</evidence>
<organism evidence="22 23">
    <name type="scientific">Rhamnusium bicolor</name>
    <dbReference type="NCBI Taxonomy" id="1586634"/>
    <lineage>
        <taxon>Eukaryota</taxon>
        <taxon>Metazoa</taxon>
        <taxon>Ecdysozoa</taxon>
        <taxon>Arthropoda</taxon>
        <taxon>Hexapoda</taxon>
        <taxon>Insecta</taxon>
        <taxon>Pterygota</taxon>
        <taxon>Neoptera</taxon>
        <taxon>Endopterygota</taxon>
        <taxon>Coleoptera</taxon>
        <taxon>Polyphaga</taxon>
        <taxon>Cucujiformia</taxon>
        <taxon>Chrysomeloidea</taxon>
        <taxon>Cerambycidae</taxon>
        <taxon>Lepturinae</taxon>
        <taxon>Rhagiini</taxon>
        <taxon>Rhamnusium</taxon>
    </lineage>
</organism>
<keyword evidence="9" id="KW-0999">Mitochondrion inner membrane</keyword>
<evidence type="ECO:0000259" key="21">
    <source>
        <dbReference type="PROSITE" id="PS51379"/>
    </source>
</evidence>
<dbReference type="PANTHER" id="PTHR10617">
    <property type="entry name" value="ELECTRON TRANSFER FLAVOPROTEIN-UBIQUINONE OXIDOREDUCTASE"/>
    <property type="match status" value="1"/>
</dbReference>
<comment type="function">
    <text evidence="2 20">Accepts electrons from ETF and reduces ubiquinone.</text>
</comment>
<comment type="cofactor">
    <cofactor evidence="1 20">
        <name>FAD</name>
        <dbReference type="ChEBI" id="CHEBI:57692"/>
    </cofactor>
</comment>
<comment type="cofactor">
    <cofactor evidence="20">
        <name>[4Fe-4S] cluster</name>
        <dbReference type="ChEBI" id="CHEBI:49883"/>
    </cofactor>
    <text evidence="20">Binds 1 [4Fe-4S] cluster.</text>
</comment>
<keyword evidence="10 20" id="KW-0274">FAD</keyword>
<dbReference type="SUPFAM" id="SSF51905">
    <property type="entry name" value="FAD/NAD(P)-binding domain"/>
    <property type="match status" value="1"/>
</dbReference>
<evidence type="ECO:0000256" key="12">
    <source>
        <dbReference type="ARBA" id="ARBA00022982"/>
    </source>
</evidence>
<evidence type="ECO:0000313" key="23">
    <source>
        <dbReference type="Proteomes" id="UP001162156"/>
    </source>
</evidence>
<dbReference type="GO" id="GO:0046872">
    <property type="term" value="F:metal ion binding"/>
    <property type="evidence" value="ECO:0007669"/>
    <property type="project" value="UniProtKB-KW"/>
</dbReference>
<dbReference type="PROSITE" id="PS51379">
    <property type="entry name" value="4FE4S_FER_2"/>
    <property type="match status" value="1"/>
</dbReference>
<evidence type="ECO:0000256" key="4">
    <source>
        <dbReference type="ARBA" id="ARBA00011245"/>
    </source>
</evidence>
<evidence type="ECO:0000256" key="1">
    <source>
        <dbReference type="ARBA" id="ARBA00001974"/>
    </source>
</evidence>
<comment type="caution">
    <text evidence="22">The sequence shown here is derived from an EMBL/GenBank/DDBJ whole genome shotgun (WGS) entry which is preliminary data.</text>
</comment>
<evidence type="ECO:0000256" key="14">
    <source>
        <dbReference type="ARBA" id="ARBA00023002"/>
    </source>
</evidence>
<dbReference type="Pfam" id="PF21162">
    <property type="entry name" value="ETFQO_UQ-bd"/>
    <property type="match status" value="1"/>
</dbReference>
<dbReference type="AlphaFoldDB" id="A0AAV8WXQ9"/>
<dbReference type="Proteomes" id="UP001162156">
    <property type="component" value="Unassembled WGS sequence"/>
</dbReference>
<keyword evidence="11" id="KW-0809">Transit peptide</keyword>
<keyword evidence="6" id="KW-0597">Phosphoprotein</keyword>
<keyword evidence="5 20" id="KW-0813">Transport</keyword>
<dbReference type="PANTHER" id="PTHR10617:SF107">
    <property type="entry name" value="ELECTRON TRANSFER FLAVOPROTEIN-UBIQUINONE OXIDOREDUCTASE, MITOCHONDRIAL"/>
    <property type="match status" value="1"/>
</dbReference>
<dbReference type="InterPro" id="IPR017896">
    <property type="entry name" value="4Fe4S_Fe-S-bd"/>
</dbReference>
<comment type="catalytic activity">
    <reaction evidence="20">
        <text>a ubiquinone + reduced [electron-transfer flavoprotein] = a ubiquinol + oxidized [electron-transfer flavoprotein] + H(+)</text>
        <dbReference type="Rhea" id="RHEA:24052"/>
        <dbReference type="Rhea" id="RHEA-COMP:9565"/>
        <dbReference type="Rhea" id="RHEA-COMP:9566"/>
        <dbReference type="Rhea" id="RHEA-COMP:10685"/>
        <dbReference type="Rhea" id="RHEA-COMP:10686"/>
        <dbReference type="ChEBI" id="CHEBI:15378"/>
        <dbReference type="ChEBI" id="CHEBI:16389"/>
        <dbReference type="ChEBI" id="CHEBI:17976"/>
        <dbReference type="ChEBI" id="CHEBI:57692"/>
        <dbReference type="ChEBI" id="CHEBI:58307"/>
        <dbReference type="EC" id="1.5.5.1"/>
    </reaction>
</comment>
<comment type="subunit">
    <text evidence="4">Monomer.</text>
</comment>
<dbReference type="EC" id="1.5.5.1" evidence="20"/>
<dbReference type="FunFam" id="3.30.70.20:FF:000088">
    <property type="entry name" value="Electron transfer flavoprotein-ubiquinone oxidoreductase, mitochondrial"/>
    <property type="match status" value="1"/>
</dbReference>
<keyword evidence="14 20" id="KW-0560">Oxidoreductase</keyword>
<keyword evidence="13" id="KW-0007">Acetylation</keyword>
<keyword evidence="17 20" id="KW-0830">Ubiquinone</keyword>
<dbReference type="SUPFAM" id="SSF54862">
    <property type="entry name" value="4Fe-4S ferredoxins"/>
    <property type="match status" value="1"/>
</dbReference>
<evidence type="ECO:0000256" key="11">
    <source>
        <dbReference type="ARBA" id="ARBA00022946"/>
    </source>
</evidence>
<dbReference type="Pfam" id="PF05187">
    <property type="entry name" value="Fer4_ETF_QO"/>
    <property type="match status" value="1"/>
</dbReference>
<dbReference type="Pfam" id="PF13450">
    <property type="entry name" value="NAD_binding_8"/>
    <property type="match status" value="1"/>
</dbReference>
<keyword evidence="7 20" id="KW-0285">Flavoprotein</keyword>
<evidence type="ECO:0000256" key="19">
    <source>
        <dbReference type="ARBA" id="ARBA00023136"/>
    </source>
</evidence>
<evidence type="ECO:0000256" key="7">
    <source>
        <dbReference type="ARBA" id="ARBA00022630"/>
    </source>
</evidence>
<accession>A0AAV8WXQ9</accession>
<evidence type="ECO:0000256" key="20">
    <source>
        <dbReference type="RuleBase" id="RU366068"/>
    </source>
</evidence>
<dbReference type="GO" id="GO:0005743">
    <property type="term" value="C:mitochondrial inner membrane"/>
    <property type="evidence" value="ECO:0007669"/>
    <property type="project" value="UniProtKB-SubCell"/>
</dbReference>
<comment type="subcellular location">
    <subcellularLocation>
        <location evidence="3">Mitochondrion inner membrane</location>
    </subcellularLocation>
</comment>
<dbReference type="Gene3D" id="3.30.70.20">
    <property type="match status" value="1"/>
</dbReference>
<dbReference type="Gene3D" id="3.30.9.90">
    <property type="match status" value="1"/>
</dbReference>
<gene>
    <name evidence="22" type="ORF">NQ314_016070</name>
</gene>
<keyword evidence="16 20" id="KW-0411">Iron-sulfur</keyword>
<keyword evidence="18" id="KW-0496">Mitochondrion</keyword>
<dbReference type="SUPFAM" id="SSF54373">
    <property type="entry name" value="FAD-linked reductases, C-terminal domain"/>
    <property type="match status" value="1"/>
</dbReference>
<evidence type="ECO:0000256" key="2">
    <source>
        <dbReference type="ARBA" id="ARBA00002819"/>
    </source>
</evidence>
<evidence type="ECO:0000256" key="3">
    <source>
        <dbReference type="ARBA" id="ARBA00004273"/>
    </source>
</evidence>
<evidence type="ECO:0000256" key="16">
    <source>
        <dbReference type="ARBA" id="ARBA00023014"/>
    </source>
</evidence>
<keyword evidence="12 20" id="KW-0249">Electron transport</keyword>
<sequence>MVINFGTTFKIAKHVKIISRNFSEQFPKITTHYTIHPREEDPRWKDISMERFTDETDILIVGGGPAGMSAAIRAKQLAEQDGKELRVCVVEKASEVGGHILSGAVLQPTALNELIPDWKEKGAPLNTPVKEDKFGFLTESLRIPVPVLPGTPMYNHGNYIVRLGHVVRWLGEQAEALGVEIYPGYAASEILYHPDGSVKGIATNDVGIAKDGSPKDIFERGMELHAKCTIFAEGCHGHLSKQIIQNFNLRKNSESQTYGIGLKEIWEIDPNKHSPGRVEHTIGWPLDKHTYGGSFLYHLNEPTPLIAVGFVVGLDYSNPYLSPFREFQRFKYHPSVKHYFETGSRISYGARALVEGGLQSLPKLTFPGGCLVGCSAGFMNVPKIKGTHNAMKSGMLAAESAYEAINAEKQETEGFEPKVYEDKIRNSWIWKELKASRNIRPSFHNPLGLYGGITYSGFSIIIGGREPWTFKHGGPDHKRLKPAKECKPIDYPKPDGKISFDLLTSVALTGTNHEGDQPAHLTLKDDTVPVKTNLAVYDGPEARFCPAGVYEFVPLESGEGQRLQINAQNCIHCKTCDIKDPSQNINWVVPEGGGGPAYNGM</sequence>